<dbReference type="InterPro" id="IPR029052">
    <property type="entry name" value="Metallo-depent_PP-like"/>
</dbReference>
<proteinExistence type="predicted"/>
<dbReference type="Proteomes" id="UP001417504">
    <property type="component" value="Unassembled WGS sequence"/>
</dbReference>
<keyword evidence="4 6" id="KW-0472">Membrane</keyword>
<protein>
    <recommendedName>
        <fullName evidence="7">Calcineurin-like phosphoesterase domain-containing protein</fullName>
    </recommendedName>
</protein>
<feature type="domain" description="Calcineurin-like phosphoesterase" evidence="7">
    <location>
        <begin position="60"/>
        <end position="301"/>
    </location>
</feature>
<evidence type="ECO:0000256" key="1">
    <source>
        <dbReference type="ARBA" id="ARBA00004141"/>
    </source>
</evidence>
<feature type="transmembrane region" description="Helical" evidence="6">
    <location>
        <begin position="365"/>
        <end position="390"/>
    </location>
</feature>
<dbReference type="GO" id="GO:0016787">
    <property type="term" value="F:hydrolase activity"/>
    <property type="evidence" value="ECO:0007669"/>
    <property type="project" value="InterPro"/>
</dbReference>
<dbReference type="GO" id="GO:0006506">
    <property type="term" value="P:GPI anchor biosynthetic process"/>
    <property type="evidence" value="ECO:0007669"/>
    <property type="project" value="InterPro"/>
</dbReference>
<evidence type="ECO:0000256" key="4">
    <source>
        <dbReference type="ARBA" id="ARBA00023136"/>
    </source>
</evidence>
<evidence type="ECO:0000259" key="7">
    <source>
        <dbReference type="Pfam" id="PF00149"/>
    </source>
</evidence>
<dbReference type="GO" id="GO:0005783">
    <property type="term" value="C:endoplasmic reticulum"/>
    <property type="evidence" value="ECO:0007669"/>
    <property type="project" value="TreeGrafter"/>
</dbReference>
<dbReference type="GO" id="GO:0016020">
    <property type="term" value="C:membrane"/>
    <property type="evidence" value="ECO:0007669"/>
    <property type="project" value="UniProtKB-SubCell"/>
</dbReference>
<dbReference type="FunFam" id="3.60.21.10:FF:000050">
    <property type="entry name" value="Calcineurin-like metallo-phosphoesterase superfamily protein"/>
    <property type="match status" value="1"/>
</dbReference>
<dbReference type="Pfam" id="PF00149">
    <property type="entry name" value="Metallophos"/>
    <property type="match status" value="1"/>
</dbReference>
<keyword evidence="9" id="KW-1185">Reference proteome</keyword>
<evidence type="ECO:0000256" key="3">
    <source>
        <dbReference type="ARBA" id="ARBA00022989"/>
    </source>
</evidence>
<keyword evidence="3 6" id="KW-1133">Transmembrane helix</keyword>
<feature type="compositionally biased region" description="Basic and acidic residues" evidence="5">
    <location>
        <begin position="483"/>
        <end position="494"/>
    </location>
</feature>
<evidence type="ECO:0000256" key="2">
    <source>
        <dbReference type="ARBA" id="ARBA00022692"/>
    </source>
</evidence>
<organism evidence="8 9">
    <name type="scientific">Stephania japonica</name>
    <dbReference type="NCBI Taxonomy" id="461633"/>
    <lineage>
        <taxon>Eukaryota</taxon>
        <taxon>Viridiplantae</taxon>
        <taxon>Streptophyta</taxon>
        <taxon>Embryophyta</taxon>
        <taxon>Tracheophyta</taxon>
        <taxon>Spermatophyta</taxon>
        <taxon>Magnoliopsida</taxon>
        <taxon>Ranunculales</taxon>
        <taxon>Menispermaceae</taxon>
        <taxon>Menispermoideae</taxon>
        <taxon>Cissampelideae</taxon>
        <taxon>Stephania</taxon>
    </lineage>
</organism>
<accession>A0AAP0KRE8</accession>
<evidence type="ECO:0000313" key="9">
    <source>
        <dbReference type="Proteomes" id="UP001417504"/>
    </source>
</evidence>
<dbReference type="SUPFAM" id="SSF56300">
    <property type="entry name" value="Metallo-dependent phosphatases"/>
    <property type="match status" value="1"/>
</dbReference>
<reference evidence="8 9" key="1">
    <citation type="submission" date="2024-01" db="EMBL/GenBank/DDBJ databases">
        <title>Genome assemblies of Stephania.</title>
        <authorList>
            <person name="Yang L."/>
        </authorList>
    </citation>
    <scope>NUCLEOTIDE SEQUENCE [LARGE SCALE GENOMIC DNA]</scope>
    <source>
        <strain evidence="8">QJT</strain>
        <tissue evidence="8">Leaf</tissue>
    </source>
</reference>
<sequence length="540" mass="61555">MEESLWRATVFLCCVWAASLLYGEMVAYWVPSLWTCSWPHQLMTPHTRMADGVPSLGGHMKVAIIADPQLMDKTSHGLAPKSVALEIAQFYTDLYMRRAFLASVLPFKPHLIIFLGDYFDGGPYLLDEEWQESLTRFKHIFDLNHRGRRADIPVYYIPGNHDIGYTALHTYNTKVISRYEKEFGLRNHHFSVGKVKFIAVDAQTLDGLKHESLTYKTWDFVKNMSMDDTTIPRVLLSHIPLYRPDWTPCGLHRASPIINQRVSQAVHDQGITYQNYLTEETSNRLLDLIKPVLVLSGHDHDQCTVTHKAQHGSVIEHTIGTYSWQQGNLYPSFMLLSASNLANVTKSEDTVSTQLCFLPMQTHIYIWYLSLFVFTMLVLLLWPMHGLGFLHQQNRMFRCIMRAIGSKATKDGNKEKDEDETCEYEMVWDVEGTMHIIKKVVKNAGFKHSSEAGLVGRGAAAVRPTAKKSISLKSEVSTSSEMNTDHLRSDDSRQSLKRGGKHKADTLGKRFLRSLKSLMVIAAVNVPLYMMLLSKDWIEL</sequence>
<feature type="transmembrane region" description="Helical" evidence="6">
    <location>
        <begin position="511"/>
        <end position="532"/>
    </location>
</feature>
<dbReference type="PANTHER" id="PTHR13315:SF4">
    <property type="entry name" value="METALLOPHOSPHOESTERASE, ISOFORM E"/>
    <property type="match status" value="1"/>
</dbReference>
<dbReference type="InterPro" id="IPR033308">
    <property type="entry name" value="PGAP5/Cdc1/Ted1"/>
</dbReference>
<name>A0AAP0KRE8_9MAGN</name>
<dbReference type="AlphaFoldDB" id="A0AAP0KRE8"/>
<comment type="caution">
    <text evidence="8">The sequence shown here is derived from an EMBL/GenBank/DDBJ whole genome shotgun (WGS) entry which is preliminary data.</text>
</comment>
<dbReference type="InterPro" id="IPR004843">
    <property type="entry name" value="Calcineurin-like_PHP"/>
</dbReference>
<keyword evidence="2 6" id="KW-0812">Transmembrane</keyword>
<feature type="compositionally biased region" description="Polar residues" evidence="5">
    <location>
        <begin position="473"/>
        <end position="482"/>
    </location>
</feature>
<dbReference type="CDD" id="cd07384">
    <property type="entry name" value="MPP_Cdc1_like"/>
    <property type="match status" value="1"/>
</dbReference>
<dbReference type="EMBL" id="JBBNAE010000001">
    <property type="protein sequence ID" value="KAK9156439.1"/>
    <property type="molecule type" value="Genomic_DNA"/>
</dbReference>
<evidence type="ECO:0000256" key="5">
    <source>
        <dbReference type="SAM" id="MobiDB-lite"/>
    </source>
</evidence>
<feature type="region of interest" description="Disordered" evidence="5">
    <location>
        <begin position="473"/>
        <end position="502"/>
    </location>
</feature>
<comment type="subcellular location">
    <subcellularLocation>
        <location evidence="1">Membrane</location>
        <topology evidence="1">Multi-pass membrane protein</topology>
    </subcellularLocation>
</comment>
<dbReference type="PANTHER" id="PTHR13315">
    <property type="entry name" value="METALLO PHOSPHOESTERASE RELATED"/>
    <property type="match status" value="1"/>
</dbReference>
<gene>
    <name evidence="8" type="ORF">Sjap_003919</name>
</gene>
<dbReference type="Gene3D" id="3.60.21.10">
    <property type="match status" value="1"/>
</dbReference>
<evidence type="ECO:0000256" key="6">
    <source>
        <dbReference type="SAM" id="Phobius"/>
    </source>
</evidence>
<evidence type="ECO:0000313" key="8">
    <source>
        <dbReference type="EMBL" id="KAK9156439.1"/>
    </source>
</evidence>